<evidence type="ECO:0000313" key="2">
    <source>
        <dbReference type="Proteomes" id="UP001153269"/>
    </source>
</evidence>
<name>A0A9N7UAA0_PLEPL</name>
<organism evidence="1 2">
    <name type="scientific">Pleuronectes platessa</name>
    <name type="common">European plaice</name>
    <dbReference type="NCBI Taxonomy" id="8262"/>
    <lineage>
        <taxon>Eukaryota</taxon>
        <taxon>Metazoa</taxon>
        <taxon>Chordata</taxon>
        <taxon>Craniata</taxon>
        <taxon>Vertebrata</taxon>
        <taxon>Euteleostomi</taxon>
        <taxon>Actinopterygii</taxon>
        <taxon>Neopterygii</taxon>
        <taxon>Teleostei</taxon>
        <taxon>Neoteleostei</taxon>
        <taxon>Acanthomorphata</taxon>
        <taxon>Carangaria</taxon>
        <taxon>Pleuronectiformes</taxon>
        <taxon>Pleuronectoidei</taxon>
        <taxon>Pleuronectidae</taxon>
        <taxon>Pleuronectes</taxon>
    </lineage>
</organism>
<dbReference type="Proteomes" id="UP001153269">
    <property type="component" value="Unassembled WGS sequence"/>
</dbReference>
<dbReference type="AlphaFoldDB" id="A0A9N7UAA0"/>
<accession>A0A9N7UAA0</accession>
<gene>
    <name evidence="1" type="ORF">PLEPLA_LOCUS14654</name>
</gene>
<proteinExistence type="predicted"/>
<keyword evidence="2" id="KW-1185">Reference proteome</keyword>
<reference evidence="1" key="1">
    <citation type="submission" date="2020-03" db="EMBL/GenBank/DDBJ databases">
        <authorList>
            <person name="Weist P."/>
        </authorList>
    </citation>
    <scope>NUCLEOTIDE SEQUENCE</scope>
</reference>
<sequence length="114" mass="12608">MPRDANGKVMNDLLSTTGLIFPVMRCEHPVEPIHKLLLKTFCRVYQLCQLAPGSSACSHKTICVCGHQARDTGTGYMSSSQLASNRCLLHSRRASSPAVPRRRRFAYICISTAN</sequence>
<comment type="caution">
    <text evidence="1">The sequence shown here is derived from an EMBL/GenBank/DDBJ whole genome shotgun (WGS) entry which is preliminary data.</text>
</comment>
<protein>
    <submittedName>
        <fullName evidence="1">Uncharacterized protein</fullName>
    </submittedName>
</protein>
<dbReference type="EMBL" id="CADEAL010000908">
    <property type="protein sequence ID" value="CAB1426716.1"/>
    <property type="molecule type" value="Genomic_DNA"/>
</dbReference>
<evidence type="ECO:0000313" key="1">
    <source>
        <dbReference type="EMBL" id="CAB1426716.1"/>
    </source>
</evidence>